<feature type="transmembrane region" description="Helical" evidence="6">
    <location>
        <begin position="16"/>
        <end position="36"/>
    </location>
</feature>
<dbReference type="SUPFAM" id="SSF103481">
    <property type="entry name" value="Multidrug resistance efflux transporter EmrE"/>
    <property type="match status" value="2"/>
</dbReference>
<sequence>MSTTLQSSHGSRAGEAAMLVSAVAYGISTTVSVAALHRIRPADLVAVELAGAAVVLVLVGLVRGTLTREGARRNFAIGALMPGLAFVLGDSGLSRTSATAGSLLLAAELPMSVLLALLFLHERLRGWGLGAMVLGLFGSTVVALGGDAGGMATTLGNLLVVASVSASAIYLVLTRTFNGADGLGASTWQTVGAAVCTSPFVLIGWSHGGSGLATAGWSGWAFALAVLASTAIGSVAFNFGISRVPGVRASQLLNLTPVVGLLAAIVFLRESPSILQYAGGALVLLAVAVLVRFVEADEPAPVEPVEDVVRAEAA</sequence>
<feature type="transmembrane region" description="Helical" evidence="6">
    <location>
        <begin position="99"/>
        <end position="120"/>
    </location>
</feature>
<dbReference type="InterPro" id="IPR037185">
    <property type="entry name" value="EmrE-like"/>
</dbReference>
<evidence type="ECO:0000256" key="3">
    <source>
        <dbReference type="ARBA" id="ARBA00022692"/>
    </source>
</evidence>
<name>A0A3N0DTQ0_9ACTN</name>
<dbReference type="EMBL" id="RJSG01000002">
    <property type="protein sequence ID" value="RNL79004.1"/>
    <property type="molecule type" value="Genomic_DNA"/>
</dbReference>
<feature type="domain" description="EamA" evidence="7">
    <location>
        <begin position="14"/>
        <end position="142"/>
    </location>
</feature>
<feature type="transmembrane region" description="Helical" evidence="6">
    <location>
        <begin position="274"/>
        <end position="294"/>
    </location>
</feature>
<dbReference type="PANTHER" id="PTHR32322:SF2">
    <property type="entry name" value="EAMA DOMAIN-CONTAINING PROTEIN"/>
    <property type="match status" value="1"/>
</dbReference>
<dbReference type="PANTHER" id="PTHR32322">
    <property type="entry name" value="INNER MEMBRANE TRANSPORTER"/>
    <property type="match status" value="1"/>
</dbReference>
<keyword evidence="4 6" id="KW-1133">Transmembrane helix</keyword>
<feature type="transmembrane region" description="Helical" evidence="6">
    <location>
        <begin position="42"/>
        <end position="62"/>
    </location>
</feature>
<evidence type="ECO:0000256" key="4">
    <source>
        <dbReference type="ARBA" id="ARBA00022989"/>
    </source>
</evidence>
<protein>
    <submittedName>
        <fullName evidence="8">DMT family transporter</fullName>
    </submittedName>
</protein>
<feature type="transmembrane region" description="Helical" evidence="6">
    <location>
        <begin position="185"/>
        <end position="205"/>
    </location>
</feature>
<keyword evidence="3 6" id="KW-0812">Transmembrane</keyword>
<feature type="transmembrane region" description="Helical" evidence="6">
    <location>
        <begin position="252"/>
        <end position="268"/>
    </location>
</feature>
<dbReference type="AlphaFoldDB" id="A0A3N0DTQ0"/>
<feature type="transmembrane region" description="Helical" evidence="6">
    <location>
        <begin position="127"/>
        <end position="146"/>
    </location>
</feature>
<comment type="similarity">
    <text evidence="2">Belongs to the EamA transporter family.</text>
</comment>
<feature type="domain" description="EamA" evidence="7">
    <location>
        <begin position="155"/>
        <end position="291"/>
    </location>
</feature>
<keyword evidence="9" id="KW-1185">Reference proteome</keyword>
<comment type="caution">
    <text evidence="8">The sequence shown here is derived from an EMBL/GenBank/DDBJ whole genome shotgun (WGS) entry which is preliminary data.</text>
</comment>
<gene>
    <name evidence="8" type="ORF">EFL95_08135</name>
</gene>
<evidence type="ECO:0000256" key="5">
    <source>
        <dbReference type="ARBA" id="ARBA00023136"/>
    </source>
</evidence>
<accession>A0A3N0DTQ0</accession>
<dbReference type="Pfam" id="PF00892">
    <property type="entry name" value="EamA"/>
    <property type="match status" value="2"/>
</dbReference>
<evidence type="ECO:0000259" key="7">
    <source>
        <dbReference type="Pfam" id="PF00892"/>
    </source>
</evidence>
<feature type="transmembrane region" description="Helical" evidence="6">
    <location>
        <begin position="74"/>
        <end position="93"/>
    </location>
</feature>
<evidence type="ECO:0000313" key="9">
    <source>
        <dbReference type="Proteomes" id="UP000277094"/>
    </source>
</evidence>
<feature type="transmembrane region" description="Helical" evidence="6">
    <location>
        <begin position="217"/>
        <end position="240"/>
    </location>
</feature>
<organism evidence="8 9">
    <name type="scientific">Nocardioides marmorisolisilvae</name>
    <dbReference type="NCBI Taxonomy" id="1542737"/>
    <lineage>
        <taxon>Bacteria</taxon>
        <taxon>Bacillati</taxon>
        <taxon>Actinomycetota</taxon>
        <taxon>Actinomycetes</taxon>
        <taxon>Propionibacteriales</taxon>
        <taxon>Nocardioidaceae</taxon>
        <taxon>Nocardioides</taxon>
    </lineage>
</organism>
<reference evidence="8 9" key="1">
    <citation type="submission" date="2018-11" db="EMBL/GenBank/DDBJ databases">
        <authorList>
            <person name="Li F."/>
        </authorList>
    </citation>
    <scope>NUCLEOTIDE SEQUENCE [LARGE SCALE GENOMIC DNA]</scope>
    <source>
        <strain evidence="8 9">KIS18-7</strain>
    </source>
</reference>
<dbReference type="Proteomes" id="UP000277094">
    <property type="component" value="Unassembled WGS sequence"/>
</dbReference>
<evidence type="ECO:0000313" key="8">
    <source>
        <dbReference type="EMBL" id="RNL79004.1"/>
    </source>
</evidence>
<evidence type="ECO:0000256" key="6">
    <source>
        <dbReference type="SAM" id="Phobius"/>
    </source>
</evidence>
<feature type="transmembrane region" description="Helical" evidence="6">
    <location>
        <begin position="152"/>
        <end position="173"/>
    </location>
</feature>
<dbReference type="InterPro" id="IPR050638">
    <property type="entry name" value="AA-Vitamin_Transporters"/>
</dbReference>
<dbReference type="OrthoDB" id="111528at2"/>
<keyword evidence="5 6" id="KW-0472">Membrane</keyword>
<evidence type="ECO:0000256" key="2">
    <source>
        <dbReference type="ARBA" id="ARBA00007362"/>
    </source>
</evidence>
<comment type="subcellular location">
    <subcellularLocation>
        <location evidence="1">Membrane</location>
        <topology evidence="1">Multi-pass membrane protein</topology>
    </subcellularLocation>
</comment>
<dbReference type="InterPro" id="IPR000620">
    <property type="entry name" value="EamA_dom"/>
</dbReference>
<evidence type="ECO:0000256" key="1">
    <source>
        <dbReference type="ARBA" id="ARBA00004141"/>
    </source>
</evidence>
<dbReference type="RefSeq" id="WP_123233506.1">
    <property type="nucleotide sequence ID" value="NZ_RJSG01000002.1"/>
</dbReference>
<dbReference type="GO" id="GO:0016020">
    <property type="term" value="C:membrane"/>
    <property type="evidence" value="ECO:0007669"/>
    <property type="project" value="UniProtKB-SubCell"/>
</dbReference>
<proteinExistence type="inferred from homology"/>